<evidence type="ECO:0000313" key="4">
    <source>
        <dbReference type="Proteomes" id="UP000824232"/>
    </source>
</evidence>
<reference evidence="3" key="2">
    <citation type="journal article" date="2021" name="PeerJ">
        <title>Extensive microbial diversity within the chicken gut microbiome revealed by metagenomics and culture.</title>
        <authorList>
            <person name="Gilroy R."/>
            <person name="Ravi A."/>
            <person name="Getino M."/>
            <person name="Pursley I."/>
            <person name="Horton D.L."/>
            <person name="Alikhan N.F."/>
            <person name="Baker D."/>
            <person name="Gharbi K."/>
            <person name="Hall N."/>
            <person name="Watson M."/>
            <person name="Adriaenssens E.M."/>
            <person name="Foster-Nyarko E."/>
            <person name="Jarju S."/>
            <person name="Secka A."/>
            <person name="Antonio M."/>
            <person name="Oren A."/>
            <person name="Chaudhuri R.R."/>
            <person name="La Ragione R."/>
            <person name="Hildebrand F."/>
            <person name="Pallen M.J."/>
        </authorList>
    </citation>
    <scope>NUCLEOTIDE SEQUENCE</scope>
    <source>
        <strain evidence="3">CHK184-20233</strain>
    </source>
</reference>
<dbReference type="Proteomes" id="UP000824232">
    <property type="component" value="Unassembled WGS sequence"/>
</dbReference>
<reference evidence="3" key="1">
    <citation type="submission" date="2020-10" db="EMBL/GenBank/DDBJ databases">
        <authorList>
            <person name="Gilroy R."/>
        </authorList>
    </citation>
    <scope>NUCLEOTIDE SEQUENCE</scope>
    <source>
        <strain evidence="3">CHK184-20233</strain>
    </source>
</reference>
<feature type="transmembrane region" description="Helical" evidence="1">
    <location>
        <begin position="414"/>
        <end position="435"/>
    </location>
</feature>
<comment type="caution">
    <text evidence="3">The sequence shown here is derived from an EMBL/GenBank/DDBJ whole genome shotgun (WGS) entry which is preliminary data.</text>
</comment>
<keyword evidence="2" id="KW-0732">Signal</keyword>
<evidence type="ECO:0000256" key="2">
    <source>
        <dbReference type="SAM" id="SignalP"/>
    </source>
</evidence>
<accession>A0A9D1DUG3</accession>
<organism evidence="3 4">
    <name type="scientific">Candidatus Onthousia excrementipullorum</name>
    <dbReference type="NCBI Taxonomy" id="2840884"/>
    <lineage>
        <taxon>Bacteria</taxon>
        <taxon>Bacillati</taxon>
        <taxon>Bacillota</taxon>
        <taxon>Bacilli</taxon>
        <taxon>Candidatus Onthousia</taxon>
    </lineage>
</organism>
<protein>
    <submittedName>
        <fullName evidence="3">Uncharacterized protein</fullName>
    </submittedName>
</protein>
<evidence type="ECO:0000256" key="1">
    <source>
        <dbReference type="SAM" id="Phobius"/>
    </source>
</evidence>
<keyword evidence="1" id="KW-1133">Transmembrane helix</keyword>
<evidence type="ECO:0000313" key="3">
    <source>
        <dbReference type="EMBL" id="HIR59216.1"/>
    </source>
</evidence>
<dbReference type="EMBL" id="DVHC01000043">
    <property type="protein sequence ID" value="HIR59216.1"/>
    <property type="molecule type" value="Genomic_DNA"/>
</dbReference>
<feature type="transmembrane region" description="Helical" evidence="1">
    <location>
        <begin position="370"/>
        <end position="393"/>
    </location>
</feature>
<proteinExistence type="predicted"/>
<name>A0A9D1DUG3_9FIRM</name>
<keyword evidence="1" id="KW-0472">Membrane</keyword>
<gene>
    <name evidence="3" type="ORF">IAB38_04120</name>
</gene>
<feature type="chain" id="PRO_5039504870" evidence="2">
    <location>
        <begin position="24"/>
        <end position="446"/>
    </location>
</feature>
<keyword evidence="1" id="KW-0812">Transmembrane</keyword>
<dbReference type="AlphaFoldDB" id="A0A9D1DUG3"/>
<sequence length="446" mass="49350">MKNKILLLVFFLVLMLIPSNVFAMSSKEAANKMNDYIKDALFNNEWKITNSKSNSSNYYIKINFTNTSDSTFKEVIDNIPTKLFDGNSFKVNAYLFDCGSGSCTSEVRNTNSHITFYMAKKSSSDIYLYASSVAPSVYEKVIDGEVWYEIYTNQKGIGGDVTKSGKGTFSNSQKHDDTKVDKTMGSLANPKIIGDIGTIALPAKNSSFWEGKTDQCYYFKVDFSASSSNNMARYELSPVTDQSYQINYIIDGEIKGIAFRDAKDTNIYGLKKDNLYGVCLYSTATENKFYGKNITFTFKDTENINVSSSDADLAKEQLGEGSVTEVDTNPFNDNSTEWEKINGTISSSDFNNPAIGCDSIFSNEEGTIGWMLNIILNYIKIIGPILVVLLSAIDFIKAVVGTDEKAMKEAQSKLVIRLVAALCLFLVPTLVQLLLSFINATACTIG</sequence>
<feature type="signal peptide" evidence="2">
    <location>
        <begin position="1"/>
        <end position="23"/>
    </location>
</feature>